<proteinExistence type="predicted"/>
<dbReference type="Pfam" id="PF01381">
    <property type="entry name" value="HTH_3"/>
    <property type="match status" value="1"/>
</dbReference>
<dbReference type="InterPro" id="IPR010982">
    <property type="entry name" value="Lambda_DNA-bd_dom_sf"/>
</dbReference>
<sequence length="115" mass="13053">MVVTLEDKLKALAPERRERIERAAEQLHEEYCTLRNLRMAKKQTQGEIAKKLGVRQASIAKLEKRSDVMLSTLRNYIEAMGGKLELLVEFPDSKPITITKLGDTEELSRQKGEAA</sequence>
<dbReference type="InterPro" id="IPR001387">
    <property type="entry name" value="Cro/C1-type_HTH"/>
</dbReference>
<evidence type="ECO:0000313" key="2">
    <source>
        <dbReference type="EMBL" id="GGB75547.1"/>
    </source>
</evidence>
<dbReference type="CDD" id="cd00093">
    <property type="entry name" value="HTH_XRE"/>
    <property type="match status" value="1"/>
</dbReference>
<protein>
    <recommendedName>
        <fullName evidence="1">HTH cro/C1-type domain-containing protein</fullName>
    </recommendedName>
</protein>
<dbReference type="SUPFAM" id="SSF47413">
    <property type="entry name" value="lambda repressor-like DNA-binding domains"/>
    <property type="match status" value="1"/>
</dbReference>
<name>A0ABQ1JUE7_9PROT</name>
<feature type="domain" description="HTH cro/C1-type" evidence="1">
    <location>
        <begin position="34"/>
        <end position="87"/>
    </location>
</feature>
<gene>
    <name evidence="2" type="ORF">GCM10011503_25310</name>
</gene>
<dbReference type="EMBL" id="BMKF01000002">
    <property type="protein sequence ID" value="GGB75547.1"/>
    <property type="molecule type" value="Genomic_DNA"/>
</dbReference>
<evidence type="ECO:0000313" key="3">
    <source>
        <dbReference type="Proteomes" id="UP000628854"/>
    </source>
</evidence>
<dbReference type="SMART" id="SM00530">
    <property type="entry name" value="HTH_XRE"/>
    <property type="match status" value="1"/>
</dbReference>
<dbReference type="RefSeq" id="WP_084391767.1">
    <property type="nucleotide sequence ID" value="NZ_BMKF01000002.1"/>
</dbReference>
<organism evidence="2 3">
    <name type="scientific">Henriciella pelagia</name>
    <dbReference type="NCBI Taxonomy" id="1977912"/>
    <lineage>
        <taxon>Bacteria</taxon>
        <taxon>Pseudomonadati</taxon>
        <taxon>Pseudomonadota</taxon>
        <taxon>Alphaproteobacteria</taxon>
        <taxon>Hyphomonadales</taxon>
        <taxon>Hyphomonadaceae</taxon>
        <taxon>Henriciella</taxon>
    </lineage>
</organism>
<evidence type="ECO:0000259" key="1">
    <source>
        <dbReference type="PROSITE" id="PS50943"/>
    </source>
</evidence>
<dbReference type="Proteomes" id="UP000628854">
    <property type="component" value="Unassembled WGS sequence"/>
</dbReference>
<dbReference type="Gene3D" id="1.10.260.40">
    <property type="entry name" value="lambda repressor-like DNA-binding domains"/>
    <property type="match status" value="1"/>
</dbReference>
<accession>A0ABQ1JUE7</accession>
<keyword evidence="3" id="KW-1185">Reference proteome</keyword>
<dbReference type="PROSITE" id="PS50943">
    <property type="entry name" value="HTH_CROC1"/>
    <property type="match status" value="1"/>
</dbReference>
<reference evidence="3" key="1">
    <citation type="journal article" date="2019" name="Int. J. Syst. Evol. Microbiol.">
        <title>The Global Catalogue of Microorganisms (GCM) 10K type strain sequencing project: providing services to taxonomists for standard genome sequencing and annotation.</title>
        <authorList>
            <consortium name="The Broad Institute Genomics Platform"/>
            <consortium name="The Broad Institute Genome Sequencing Center for Infectious Disease"/>
            <person name="Wu L."/>
            <person name="Ma J."/>
        </authorList>
    </citation>
    <scope>NUCLEOTIDE SEQUENCE [LARGE SCALE GENOMIC DNA]</scope>
    <source>
        <strain evidence="3">CGMCC 1.15928</strain>
    </source>
</reference>
<comment type="caution">
    <text evidence="2">The sequence shown here is derived from an EMBL/GenBank/DDBJ whole genome shotgun (WGS) entry which is preliminary data.</text>
</comment>